<comment type="catalytic activity">
    <reaction evidence="8">
        <text>a quinone + NADH + H(+) = a quinol + NAD(+)</text>
        <dbReference type="Rhea" id="RHEA:46160"/>
        <dbReference type="ChEBI" id="CHEBI:15378"/>
        <dbReference type="ChEBI" id="CHEBI:24646"/>
        <dbReference type="ChEBI" id="CHEBI:57540"/>
        <dbReference type="ChEBI" id="CHEBI:57945"/>
        <dbReference type="ChEBI" id="CHEBI:132124"/>
        <dbReference type="EC" id="1.6.5.9"/>
    </reaction>
</comment>
<accession>A0ABS7VR44</accession>
<keyword evidence="9" id="KW-1133">Transmembrane helix</keyword>
<evidence type="ECO:0000256" key="2">
    <source>
        <dbReference type="ARBA" id="ARBA00012637"/>
    </source>
</evidence>
<evidence type="ECO:0000256" key="5">
    <source>
        <dbReference type="ARBA" id="ARBA00022946"/>
    </source>
</evidence>
<evidence type="ECO:0000259" key="11">
    <source>
        <dbReference type="Pfam" id="PF22366"/>
    </source>
</evidence>
<dbReference type="PRINTS" id="PR00411">
    <property type="entry name" value="PNDRDTASEI"/>
</dbReference>
<dbReference type="RefSeq" id="WP_224313767.1">
    <property type="nucleotide sequence ID" value="NZ_JAIRBM010000009.1"/>
</dbReference>
<name>A0ABS7VR44_9HYPH</name>
<gene>
    <name evidence="12" type="ORF">K9B37_14025</name>
</gene>
<evidence type="ECO:0000256" key="7">
    <source>
        <dbReference type="ARBA" id="ARBA00023027"/>
    </source>
</evidence>
<keyword evidence="4" id="KW-0274">FAD</keyword>
<evidence type="ECO:0000313" key="12">
    <source>
        <dbReference type="EMBL" id="MBZ6077393.1"/>
    </source>
</evidence>
<dbReference type="PANTHER" id="PTHR43706">
    <property type="entry name" value="NADH DEHYDROGENASE"/>
    <property type="match status" value="1"/>
</dbReference>
<dbReference type="Proteomes" id="UP000704176">
    <property type="component" value="Unassembled WGS sequence"/>
</dbReference>
<proteinExistence type="inferred from homology"/>
<feature type="domain" description="External alternative NADH-ubiquinone oxidoreductase-like C-terminal" evidence="11">
    <location>
        <begin position="356"/>
        <end position="412"/>
    </location>
</feature>
<evidence type="ECO:0000256" key="3">
    <source>
        <dbReference type="ARBA" id="ARBA00022630"/>
    </source>
</evidence>
<evidence type="ECO:0000313" key="13">
    <source>
        <dbReference type="Proteomes" id="UP000704176"/>
    </source>
</evidence>
<evidence type="ECO:0000256" key="8">
    <source>
        <dbReference type="ARBA" id="ARBA00047599"/>
    </source>
</evidence>
<evidence type="ECO:0000259" key="10">
    <source>
        <dbReference type="Pfam" id="PF07992"/>
    </source>
</evidence>
<keyword evidence="9" id="KW-0812">Transmembrane</keyword>
<dbReference type="PRINTS" id="PR00368">
    <property type="entry name" value="FADPNR"/>
</dbReference>
<dbReference type="Pfam" id="PF22366">
    <property type="entry name" value="NDH2_C"/>
    <property type="match status" value="1"/>
</dbReference>
<keyword evidence="3" id="KW-0285">Flavoprotein</keyword>
<organism evidence="12 13">
    <name type="scientific">Microvirga puerhi</name>
    <dbReference type="NCBI Taxonomy" id="2876078"/>
    <lineage>
        <taxon>Bacteria</taxon>
        <taxon>Pseudomonadati</taxon>
        <taxon>Pseudomonadota</taxon>
        <taxon>Alphaproteobacteria</taxon>
        <taxon>Hyphomicrobiales</taxon>
        <taxon>Methylobacteriaceae</taxon>
        <taxon>Microvirga</taxon>
    </lineage>
</organism>
<keyword evidence="7" id="KW-0520">NAD</keyword>
<dbReference type="InterPro" id="IPR054585">
    <property type="entry name" value="NDH2-like_C"/>
</dbReference>
<keyword evidence="6" id="KW-0560">Oxidoreductase</keyword>
<protein>
    <recommendedName>
        <fullName evidence="2">NADH:ubiquinone reductase (non-electrogenic)</fullName>
        <ecNumber evidence="2">1.6.5.9</ecNumber>
    </recommendedName>
</protein>
<reference evidence="12 13" key="1">
    <citation type="submission" date="2021-09" db="EMBL/GenBank/DDBJ databases">
        <title>The complete genome sequence of a new microorganism.</title>
        <authorList>
            <person name="Zi Z."/>
        </authorList>
    </citation>
    <scope>NUCLEOTIDE SEQUENCE [LARGE SCALE GENOMIC DNA]</scope>
    <source>
        <strain evidence="12 13">WGZ8</strain>
    </source>
</reference>
<dbReference type="EMBL" id="JAIRBM010000009">
    <property type="protein sequence ID" value="MBZ6077393.1"/>
    <property type="molecule type" value="Genomic_DNA"/>
</dbReference>
<feature type="domain" description="FAD/NAD(P)-binding" evidence="10">
    <location>
        <begin position="16"/>
        <end position="332"/>
    </location>
</feature>
<keyword evidence="5" id="KW-0809">Transit peptide</keyword>
<comment type="caution">
    <text evidence="12">The sequence shown here is derived from an EMBL/GenBank/DDBJ whole genome shotgun (WGS) entry which is preliminary data.</text>
</comment>
<dbReference type="PANTHER" id="PTHR43706:SF47">
    <property type="entry name" value="EXTERNAL NADH-UBIQUINONE OXIDOREDUCTASE 1, MITOCHONDRIAL-RELATED"/>
    <property type="match status" value="1"/>
</dbReference>
<dbReference type="SUPFAM" id="SSF51905">
    <property type="entry name" value="FAD/NAD(P)-binding domain"/>
    <property type="match status" value="1"/>
</dbReference>
<evidence type="ECO:0000256" key="4">
    <source>
        <dbReference type="ARBA" id="ARBA00022827"/>
    </source>
</evidence>
<dbReference type="InterPro" id="IPR023753">
    <property type="entry name" value="FAD/NAD-binding_dom"/>
</dbReference>
<dbReference type="InterPro" id="IPR045024">
    <property type="entry name" value="NDH-2"/>
</dbReference>
<evidence type="ECO:0000256" key="9">
    <source>
        <dbReference type="SAM" id="Phobius"/>
    </source>
</evidence>
<feature type="transmembrane region" description="Helical" evidence="9">
    <location>
        <begin position="375"/>
        <end position="395"/>
    </location>
</feature>
<dbReference type="Pfam" id="PF07992">
    <property type="entry name" value="Pyr_redox_2"/>
    <property type="match status" value="1"/>
</dbReference>
<keyword evidence="9" id="KW-0472">Membrane</keyword>
<keyword evidence="13" id="KW-1185">Reference proteome</keyword>
<dbReference type="EC" id="1.6.5.9" evidence="2"/>
<dbReference type="Gene3D" id="3.50.50.100">
    <property type="match status" value="1"/>
</dbReference>
<sequence>MRLSPRTSVNTAARPRVVIIGAGFGGLEAARALRSVPVDITVIDRHNYHCFQPLLYQVATATLAPSDIAWPIRGILRRQSNATVFMADVTEVDVEQRVVHTDPLAIPYDYLVLATGATHSYFGHDDWAGMAPGLKQIEDATRIRRRILIAFEKAELSPDPAERQRLLTFVIVGGGPTGVEMAGAVAEVARQTLPPEFRNVDLRQSRVILLEAGPRILATFPDDLSAYAQRALERLGVEVRTSTAVTAIDERGVGTAAEHIDAGTVIWGAGVVASPAGQWVGAERDKAGRIKVGPDLAVPGRPEIFAVGDTAAVIGKNGHPVPGIAPAAKQMGRYVADVITARVTGRAAPAPFHYRHQGDLATIGRKAAVVKLKRIHLRGFIGWIFWGLAHIYFLIGIRNRFVVALNWLWNYFTFQRGARLITETGPTVQVSTDAVPPSAPQRGR</sequence>
<evidence type="ECO:0000256" key="1">
    <source>
        <dbReference type="ARBA" id="ARBA00005272"/>
    </source>
</evidence>
<evidence type="ECO:0000256" key="6">
    <source>
        <dbReference type="ARBA" id="ARBA00023002"/>
    </source>
</evidence>
<comment type="similarity">
    <text evidence="1">Belongs to the NADH dehydrogenase family.</text>
</comment>
<dbReference type="InterPro" id="IPR036188">
    <property type="entry name" value="FAD/NAD-bd_sf"/>
</dbReference>